<gene>
    <name evidence="3" type="primary">LOC111317502</name>
</gene>
<keyword evidence="2" id="KW-1185">Reference proteome</keyword>
<protein>
    <submittedName>
        <fullName evidence="3">Uncharacterized protein LOC111317502</fullName>
    </submittedName>
</protein>
<keyword evidence="1" id="KW-0472">Membrane</keyword>
<name>A0A6P6BF37_DURZI</name>
<keyword evidence="1" id="KW-0812">Transmembrane</keyword>
<evidence type="ECO:0000313" key="2">
    <source>
        <dbReference type="Proteomes" id="UP000515121"/>
    </source>
</evidence>
<dbReference type="RefSeq" id="XP_022775670.1">
    <property type="nucleotide sequence ID" value="XM_022919935.1"/>
</dbReference>
<evidence type="ECO:0000313" key="3">
    <source>
        <dbReference type="RefSeq" id="XP_022775670.1"/>
    </source>
</evidence>
<sequence>MQSTFLSSSSLFFNPFRCSRTRLQNHNRKKAISTKIIATRRSEAHDQNCSGRLVDENMIVLRKRIHELKMIESNYEPPTDWMEWEKRYYTSYDSIICDVLGVLQSQLMNSRPSLALGILALIMLSVPTSTALMFFHLIETVKGIVVSGIHMI</sequence>
<dbReference type="OrthoDB" id="672819at2759"/>
<organism evidence="2 3">
    <name type="scientific">Durio zibethinus</name>
    <name type="common">Durian</name>
    <dbReference type="NCBI Taxonomy" id="66656"/>
    <lineage>
        <taxon>Eukaryota</taxon>
        <taxon>Viridiplantae</taxon>
        <taxon>Streptophyta</taxon>
        <taxon>Embryophyta</taxon>
        <taxon>Tracheophyta</taxon>
        <taxon>Spermatophyta</taxon>
        <taxon>Magnoliopsida</taxon>
        <taxon>eudicotyledons</taxon>
        <taxon>Gunneridae</taxon>
        <taxon>Pentapetalae</taxon>
        <taxon>rosids</taxon>
        <taxon>malvids</taxon>
        <taxon>Malvales</taxon>
        <taxon>Malvaceae</taxon>
        <taxon>Helicteroideae</taxon>
        <taxon>Durio</taxon>
    </lineage>
</organism>
<keyword evidence="1" id="KW-1133">Transmembrane helix</keyword>
<dbReference type="AlphaFoldDB" id="A0A6P6BF37"/>
<evidence type="ECO:0000256" key="1">
    <source>
        <dbReference type="SAM" id="Phobius"/>
    </source>
</evidence>
<dbReference type="Proteomes" id="UP000515121">
    <property type="component" value="Unplaced"/>
</dbReference>
<reference evidence="3" key="1">
    <citation type="submission" date="2025-08" db="UniProtKB">
        <authorList>
            <consortium name="RefSeq"/>
        </authorList>
    </citation>
    <scope>IDENTIFICATION</scope>
    <source>
        <tissue evidence="3">Fruit stalk</tissue>
    </source>
</reference>
<dbReference type="KEGG" id="dzi:111317502"/>
<proteinExistence type="predicted"/>
<dbReference type="PANTHER" id="PTHR33782:SF5">
    <property type="entry name" value="MEDIATOR OF RNA POLYMERASE II TRANSCRIPTION SUBUNIT"/>
    <property type="match status" value="1"/>
</dbReference>
<dbReference type="PANTHER" id="PTHR33782">
    <property type="entry name" value="OS01G0121600 PROTEIN"/>
    <property type="match status" value="1"/>
</dbReference>
<dbReference type="GeneID" id="111317502"/>
<feature type="transmembrane region" description="Helical" evidence="1">
    <location>
        <begin position="114"/>
        <end position="138"/>
    </location>
</feature>
<accession>A0A6P6BF37</accession>